<dbReference type="KEGG" id="vih:AB0763_08035"/>
<feature type="transmembrane region" description="Helical" evidence="9">
    <location>
        <begin position="251"/>
        <end position="271"/>
    </location>
</feature>
<protein>
    <submittedName>
        <fullName evidence="11">ABC transporter permease</fullName>
    </submittedName>
</protein>
<feature type="domain" description="ABC transmembrane type-1" evidence="10">
    <location>
        <begin position="73"/>
        <end position="301"/>
    </location>
</feature>
<evidence type="ECO:0000313" key="11">
    <source>
        <dbReference type="EMBL" id="XDK24176.1"/>
    </source>
</evidence>
<evidence type="ECO:0000256" key="1">
    <source>
        <dbReference type="ARBA" id="ARBA00004429"/>
    </source>
</evidence>
<sequence length="320" mass="35886">MFLYTLRRINLFIITLLILTLVGYSLLRLDTDSAWAHADFFSGWYRYLLELIQFNFGTNQQGLPISEELKIVFPATLELCVTAFFVSLLIGLPAGVLAGMKPGKWQDTVISFLSMAGSSAPIFWIAMLLIMTFSLHLAFFPVSGRYNLLYEIPNVTGFASIDALLSDSAYRMAAFYSVLRHMALPVVVLALFPTMQMIILIRNSVTDVMKNNYIRVARIRGLSNVQIIVKHVLHNAIPPVLPKIGAQLSSMMALVFITESIFNWPGIGRWLLDALFNRDFQSIQAGVMVVATVVLTANILSELLAVLINPRMRNDWYAAK</sequence>
<feature type="transmembrane region" description="Helical" evidence="9">
    <location>
        <begin position="182"/>
        <end position="201"/>
    </location>
</feature>
<evidence type="ECO:0000256" key="8">
    <source>
        <dbReference type="ARBA" id="ARBA00024202"/>
    </source>
</evidence>
<evidence type="ECO:0000256" key="4">
    <source>
        <dbReference type="ARBA" id="ARBA00022519"/>
    </source>
</evidence>
<dbReference type="AlphaFoldDB" id="A0AB39H6Z9"/>
<dbReference type="PROSITE" id="PS50928">
    <property type="entry name" value="ABC_TM1"/>
    <property type="match status" value="1"/>
</dbReference>
<comment type="subcellular location">
    <subcellularLocation>
        <location evidence="1">Cell inner membrane</location>
        <topology evidence="1">Multi-pass membrane protein</topology>
    </subcellularLocation>
    <subcellularLocation>
        <location evidence="9">Cell membrane</location>
        <topology evidence="9">Multi-pass membrane protein</topology>
    </subcellularLocation>
</comment>
<dbReference type="Gene3D" id="1.10.3720.10">
    <property type="entry name" value="MetI-like"/>
    <property type="match status" value="1"/>
</dbReference>
<dbReference type="CDD" id="cd06261">
    <property type="entry name" value="TM_PBP2"/>
    <property type="match status" value="1"/>
</dbReference>
<dbReference type="PANTHER" id="PTHR43163:SF4">
    <property type="entry name" value="PUTRESCINE EXPORT SYSTEM PERMEASE PROTEIN SAPB"/>
    <property type="match status" value="1"/>
</dbReference>
<feature type="transmembrane region" description="Helical" evidence="9">
    <location>
        <begin position="71"/>
        <end position="97"/>
    </location>
</feature>
<evidence type="ECO:0000256" key="6">
    <source>
        <dbReference type="ARBA" id="ARBA00022989"/>
    </source>
</evidence>
<feature type="transmembrane region" description="Helical" evidence="9">
    <location>
        <begin position="109"/>
        <end position="139"/>
    </location>
</feature>
<dbReference type="Pfam" id="PF00528">
    <property type="entry name" value="BPD_transp_1"/>
    <property type="match status" value="1"/>
</dbReference>
<keyword evidence="3" id="KW-1003">Cell membrane</keyword>
<gene>
    <name evidence="11" type="ORF">AB0763_08035</name>
</gene>
<dbReference type="EMBL" id="CP162601">
    <property type="protein sequence ID" value="XDK24176.1"/>
    <property type="molecule type" value="Genomic_DNA"/>
</dbReference>
<reference evidence="11" key="1">
    <citation type="submission" date="2024-07" db="EMBL/GenBank/DDBJ databases">
        <title>Genome Analysis of a Potential Novel Vibrio Species Secreting pH- and Thermo-stable Alginate Lyase and its Application in Producing Alginate Oligosaccharides.</title>
        <authorList>
            <person name="Huang H."/>
            <person name="Bao K."/>
        </authorList>
    </citation>
    <scope>NUCLEOTIDE SEQUENCE</scope>
    <source>
        <strain evidence="11">HB236076</strain>
    </source>
</reference>
<evidence type="ECO:0000256" key="2">
    <source>
        <dbReference type="ARBA" id="ARBA00022448"/>
    </source>
</evidence>
<dbReference type="RefSeq" id="WP_306100235.1">
    <property type="nucleotide sequence ID" value="NZ_CP162601.1"/>
</dbReference>
<evidence type="ECO:0000256" key="7">
    <source>
        <dbReference type="ARBA" id="ARBA00023136"/>
    </source>
</evidence>
<dbReference type="InterPro" id="IPR000515">
    <property type="entry name" value="MetI-like"/>
</dbReference>
<keyword evidence="4" id="KW-0997">Cell inner membrane</keyword>
<proteinExistence type="inferred from homology"/>
<evidence type="ECO:0000256" key="9">
    <source>
        <dbReference type="RuleBase" id="RU363032"/>
    </source>
</evidence>
<keyword evidence="7 9" id="KW-0472">Membrane</keyword>
<evidence type="ECO:0000256" key="5">
    <source>
        <dbReference type="ARBA" id="ARBA00022692"/>
    </source>
</evidence>
<keyword evidence="5 9" id="KW-0812">Transmembrane</keyword>
<dbReference type="GO" id="GO:0005886">
    <property type="term" value="C:plasma membrane"/>
    <property type="evidence" value="ECO:0007669"/>
    <property type="project" value="UniProtKB-SubCell"/>
</dbReference>
<accession>A0AB39H6Z9</accession>
<evidence type="ECO:0000259" key="10">
    <source>
        <dbReference type="PROSITE" id="PS50928"/>
    </source>
</evidence>
<dbReference type="SUPFAM" id="SSF161098">
    <property type="entry name" value="MetI-like"/>
    <property type="match status" value="1"/>
</dbReference>
<dbReference type="PANTHER" id="PTHR43163">
    <property type="entry name" value="DIPEPTIDE TRANSPORT SYSTEM PERMEASE PROTEIN DPPB-RELATED"/>
    <property type="match status" value="1"/>
</dbReference>
<name>A0AB39H6Z9_9VIBR</name>
<feature type="transmembrane region" description="Helical" evidence="9">
    <location>
        <begin position="9"/>
        <end position="27"/>
    </location>
</feature>
<comment type="similarity">
    <text evidence="8">Belongs to the binding-protein-dependent transport system permease family. OppBC subfamily.</text>
</comment>
<evidence type="ECO:0000256" key="3">
    <source>
        <dbReference type="ARBA" id="ARBA00022475"/>
    </source>
</evidence>
<organism evidence="11">
    <name type="scientific">Vibrio sp. HB236076</name>
    <dbReference type="NCBI Taxonomy" id="3232307"/>
    <lineage>
        <taxon>Bacteria</taxon>
        <taxon>Pseudomonadati</taxon>
        <taxon>Pseudomonadota</taxon>
        <taxon>Gammaproteobacteria</taxon>
        <taxon>Vibrionales</taxon>
        <taxon>Vibrionaceae</taxon>
        <taxon>Vibrio</taxon>
    </lineage>
</organism>
<feature type="transmembrane region" description="Helical" evidence="9">
    <location>
        <begin position="283"/>
        <end position="308"/>
    </location>
</feature>
<dbReference type="GO" id="GO:0071916">
    <property type="term" value="F:dipeptide transmembrane transporter activity"/>
    <property type="evidence" value="ECO:0007669"/>
    <property type="project" value="TreeGrafter"/>
</dbReference>
<keyword evidence="6 9" id="KW-1133">Transmembrane helix</keyword>
<keyword evidence="2 9" id="KW-0813">Transport</keyword>
<dbReference type="InterPro" id="IPR035906">
    <property type="entry name" value="MetI-like_sf"/>
</dbReference>